<reference evidence="3 4" key="1">
    <citation type="submission" date="2023-08" db="EMBL/GenBank/DDBJ databases">
        <title>Draft genome sequence of Algoriphagus confluentis.</title>
        <authorList>
            <person name="Takatani N."/>
            <person name="Hosokawa M."/>
            <person name="Sawabe T."/>
        </authorList>
    </citation>
    <scope>NUCLEOTIDE SEQUENCE [LARGE SCALE GENOMIC DNA]</scope>
    <source>
        <strain evidence="3 4">NBRC 111222</strain>
    </source>
</reference>
<protein>
    <recommendedName>
        <fullName evidence="5">Alpha/beta hydrolase</fullName>
    </recommendedName>
</protein>
<name>A0ABQ6PRB4_9BACT</name>
<feature type="transmembrane region" description="Helical" evidence="2">
    <location>
        <begin position="26"/>
        <end position="52"/>
    </location>
</feature>
<feature type="transmembrane region" description="Helical" evidence="2">
    <location>
        <begin position="58"/>
        <end position="81"/>
    </location>
</feature>
<organism evidence="3 4">
    <name type="scientific">Algoriphagus confluentis</name>
    <dbReference type="NCBI Taxonomy" id="1697556"/>
    <lineage>
        <taxon>Bacteria</taxon>
        <taxon>Pseudomonadati</taxon>
        <taxon>Bacteroidota</taxon>
        <taxon>Cytophagia</taxon>
        <taxon>Cytophagales</taxon>
        <taxon>Cyclobacteriaceae</taxon>
        <taxon>Algoriphagus</taxon>
    </lineage>
</organism>
<dbReference type="InterPro" id="IPR017395">
    <property type="entry name" value="Chlorophyllase-like"/>
</dbReference>
<keyword evidence="4" id="KW-1185">Reference proteome</keyword>
<dbReference type="RefSeq" id="WP_338225209.1">
    <property type="nucleotide sequence ID" value="NZ_BTPD01000010.1"/>
</dbReference>
<dbReference type="PANTHER" id="PTHR33428:SF14">
    <property type="entry name" value="CARBOXYLESTERASE TYPE B DOMAIN-CONTAINING PROTEIN"/>
    <property type="match status" value="1"/>
</dbReference>
<keyword evidence="2" id="KW-0812">Transmembrane</keyword>
<dbReference type="Proteomes" id="UP001338309">
    <property type="component" value="Unassembled WGS sequence"/>
</dbReference>
<evidence type="ECO:0000256" key="1">
    <source>
        <dbReference type="SAM" id="MobiDB-lite"/>
    </source>
</evidence>
<dbReference type="Gene3D" id="3.40.50.1820">
    <property type="entry name" value="alpha/beta hydrolase"/>
    <property type="match status" value="1"/>
</dbReference>
<dbReference type="EMBL" id="BTPD01000010">
    <property type="protein sequence ID" value="GMQ30504.1"/>
    <property type="molecule type" value="Genomic_DNA"/>
</dbReference>
<feature type="transmembrane region" description="Helical" evidence="2">
    <location>
        <begin position="93"/>
        <end position="108"/>
    </location>
</feature>
<evidence type="ECO:0000313" key="4">
    <source>
        <dbReference type="Proteomes" id="UP001338309"/>
    </source>
</evidence>
<feature type="transmembrane region" description="Helical" evidence="2">
    <location>
        <begin position="145"/>
        <end position="164"/>
    </location>
</feature>
<evidence type="ECO:0000256" key="2">
    <source>
        <dbReference type="SAM" id="Phobius"/>
    </source>
</evidence>
<dbReference type="SUPFAM" id="SSF53474">
    <property type="entry name" value="alpha/beta-Hydrolases"/>
    <property type="match status" value="1"/>
</dbReference>
<dbReference type="PANTHER" id="PTHR33428">
    <property type="entry name" value="CHLOROPHYLLASE-2, CHLOROPLASTIC"/>
    <property type="match status" value="1"/>
</dbReference>
<evidence type="ECO:0000313" key="3">
    <source>
        <dbReference type="EMBL" id="GMQ30504.1"/>
    </source>
</evidence>
<gene>
    <name evidence="3" type="ORF">Aconfl_31470</name>
</gene>
<feature type="transmembrane region" description="Helical" evidence="2">
    <location>
        <begin position="114"/>
        <end position="133"/>
    </location>
</feature>
<feature type="compositionally biased region" description="Polar residues" evidence="1">
    <location>
        <begin position="652"/>
        <end position="661"/>
    </location>
</feature>
<dbReference type="Pfam" id="PF07224">
    <property type="entry name" value="Chlorophyllase"/>
    <property type="match status" value="1"/>
</dbReference>
<comment type="caution">
    <text evidence="3">The sequence shown here is derived from an EMBL/GenBank/DDBJ whole genome shotgun (WGS) entry which is preliminary data.</text>
</comment>
<proteinExistence type="predicted"/>
<feature type="compositionally biased region" description="Acidic residues" evidence="1">
    <location>
        <begin position="671"/>
        <end position="697"/>
    </location>
</feature>
<keyword evidence="2" id="KW-1133">Transmembrane helix</keyword>
<dbReference type="InterPro" id="IPR029058">
    <property type="entry name" value="AB_hydrolase_fold"/>
</dbReference>
<keyword evidence="2" id="KW-0472">Membrane</keyword>
<sequence length="809" mass="91180">MSFKTSIKKLQNWISRLFNKIKPGDYAIQGAGIGLLIGSVVLFVIEVLGMGINFADSWILILGGLIVLGSVLLSYLGNWLIKKYVEIPKPYKIALLISIPLLFLMRLGDTRIPAFMVLVFSLLGAGIWVLRPAHFGKLSVPKKAVAFLGLILGLAGSGAFLYFLTIRGLDMEEQINAAQLSADKITPLEMESPASPGAFEVEYFTYGSGKDKRREEFAGGVKYTTESVDGTPFLDRWEGWSGKYRTWKWGFDYRELPLNGRVWKPKGKGPFPLVLIVHGNHPMQDYSDPGYEYLGELMASRGFIFVSVDENFLNGSWTDYSKGLEKENDARGWMLLEHLRQWKDWNQDSSHELFGMIDMKKLSLIGHSRGGEAVGHAAMLNQLDYYPDDASIPLGYHFGIQSVIAIAPVDGQYKPGGSLTKFSNVSYLTIHGAQDQDVESFDGAKQFERITFSDSVYRFKAGLYVANANHGQFNSSWGDNDMLATFSGVLNRGQLMDAKEQETIAQVYISAFLEATLNQKYEYLPLFMDARKGRNWLPETIYLNQFEDSRSQFWAGYDEDFDVLSLPKGGKAQGKNLSVWREGEVVPKYGLKGTRAVFLGWNYEDFGKDSLDWDGDQKPVLPDSISASYTLTLGPESFRPDSSSVLIFSLAESNESSNPKSSGKWVKNNDENQEEAEPKEESEPEEKEEEQEDEEEEKPLAPLDLTLELVDTEGKQISFLLSEFSPLQRLIQSRVMKIQFLDKKDETESIFQIFQFDLVKMASRNPDFQLEKLHQIRFIFDRSEQGVVILDQVGLMPKLPINSENSPPL</sequence>
<accession>A0ABQ6PRB4</accession>
<feature type="region of interest" description="Disordered" evidence="1">
    <location>
        <begin position="652"/>
        <end position="703"/>
    </location>
</feature>
<evidence type="ECO:0008006" key="5">
    <source>
        <dbReference type="Google" id="ProtNLM"/>
    </source>
</evidence>